<dbReference type="EMBL" id="BLLO01000014">
    <property type="protein sequence ID" value="GFH76735.1"/>
    <property type="molecule type" value="Genomic_DNA"/>
</dbReference>
<comment type="caution">
    <text evidence="3">The sequence shown here is derived from an EMBL/GenBank/DDBJ whole genome shotgun (WGS) entry which is preliminary data.</text>
</comment>
<dbReference type="AlphaFoldDB" id="A0A8H9HWF8"/>
<proteinExistence type="predicted"/>
<sequence>MKSARVFVVAFLCALTIGGVAGTAAADTGGAGTLASSSIAPADDSGWGCVPR</sequence>
<feature type="signal peptide" evidence="1">
    <location>
        <begin position="1"/>
        <end position="26"/>
    </location>
</feature>
<evidence type="ECO:0000313" key="5">
    <source>
        <dbReference type="Proteomes" id="UP000660975"/>
    </source>
</evidence>
<evidence type="ECO:0000313" key="2">
    <source>
        <dbReference type="EMBL" id="GFH76735.1"/>
    </source>
</evidence>
<dbReference type="Proteomes" id="UP000660975">
    <property type="component" value="Unassembled WGS sequence"/>
</dbReference>
<dbReference type="Proteomes" id="UP000480804">
    <property type="component" value="Unassembled WGS sequence"/>
</dbReference>
<evidence type="ECO:0000313" key="4">
    <source>
        <dbReference type="Proteomes" id="UP000480804"/>
    </source>
</evidence>
<evidence type="ECO:0000313" key="3">
    <source>
        <dbReference type="EMBL" id="GGU92579.1"/>
    </source>
</evidence>
<accession>A0A8H9HWF8</accession>
<organism evidence="3 5">
    <name type="scientific">Streptomyces gougerotii</name>
    <dbReference type="NCBI Taxonomy" id="53448"/>
    <lineage>
        <taxon>Bacteria</taxon>
        <taxon>Bacillati</taxon>
        <taxon>Actinomycetota</taxon>
        <taxon>Actinomycetes</taxon>
        <taxon>Kitasatosporales</taxon>
        <taxon>Streptomycetaceae</taxon>
        <taxon>Streptomyces</taxon>
        <taxon>Streptomyces diastaticus group</taxon>
    </lineage>
</organism>
<keyword evidence="1" id="KW-0732">Signal</keyword>
<name>A0A8H9HWF8_9ACTN</name>
<reference evidence="2 4" key="2">
    <citation type="submission" date="2020-02" db="EMBL/GenBank/DDBJ databases">
        <title>Whole genome shotgun sequence of Streptomyces gougerotii NBRC 13043.</title>
        <authorList>
            <person name="Ichikawa N."/>
            <person name="Komaki H."/>
            <person name="Tamura T."/>
        </authorList>
    </citation>
    <scope>NUCLEOTIDE SEQUENCE [LARGE SCALE GENOMIC DNA]</scope>
    <source>
        <strain evidence="2 4">NBRC 13043</strain>
    </source>
</reference>
<gene>
    <name evidence="3" type="ORF">GCM10010227_54870</name>
    <name evidence="2" type="ORF">Sgou_14050</name>
</gene>
<keyword evidence="4" id="KW-1185">Reference proteome</keyword>
<evidence type="ECO:0000256" key="1">
    <source>
        <dbReference type="SAM" id="SignalP"/>
    </source>
</evidence>
<reference evidence="3" key="3">
    <citation type="submission" date="2020-09" db="EMBL/GenBank/DDBJ databases">
        <authorList>
            <person name="Sun Q."/>
            <person name="Ohkuma M."/>
        </authorList>
    </citation>
    <scope>NUCLEOTIDE SEQUENCE</scope>
    <source>
        <strain evidence="3">JCM 4136</strain>
    </source>
</reference>
<reference evidence="3" key="1">
    <citation type="journal article" date="2014" name="Int. J. Syst. Evol. Microbiol.">
        <title>Complete genome sequence of Corynebacterium casei LMG S-19264T (=DSM 44701T), isolated from a smear-ripened cheese.</title>
        <authorList>
            <consortium name="US DOE Joint Genome Institute (JGI-PGF)"/>
            <person name="Walter F."/>
            <person name="Albersmeier A."/>
            <person name="Kalinowski J."/>
            <person name="Ruckert C."/>
        </authorList>
    </citation>
    <scope>NUCLEOTIDE SEQUENCE</scope>
    <source>
        <strain evidence="3">JCM 4136</strain>
    </source>
</reference>
<protein>
    <submittedName>
        <fullName evidence="3">Uncharacterized protein</fullName>
    </submittedName>
</protein>
<dbReference type="EMBL" id="BMSC01000029">
    <property type="protein sequence ID" value="GGU92579.1"/>
    <property type="molecule type" value="Genomic_DNA"/>
</dbReference>
<feature type="chain" id="PRO_5034157200" evidence="1">
    <location>
        <begin position="27"/>
        <end position="52"/>
    </location>
</feature>